<keyword evidence="5 10" id="KW-0067">ATP-binding</keyword>
<dbReference type="SMART" id="SM00836">
    <property type="entry name" value="DALR_1"/>
    <property type="match status" value="1"/>
</dbReference>
<dbReference type="Gene3D" id="1.10.730.10">
    <property type="entry name" value="Isoleucyl-tRNA Synthetase, Domain 1"/>
    <property type="match status" value="1"/>
</dbReference>
<keyword evidence="6 10" id="KW-0648">Protein biosynthesis</keyword>
<dbReference type="Gene3D" id="3.30.1360.70">
    <property type="entry name" value="Arginyl tRNA synthetase N-terminal domain"/>
    <property type="match status" value="1"/>
</dbReference>
<dbReference type="InterPro" id="IPR008909">
    <property type="entry name" value="DALR_anticod-bd"/>
</dbReference>
<evidence type="ECO:0000256" key="7">
    <source>
        <dbReference type="ARBA" id="ARBA00023146"/>
    </source>
</evidence>
<organism evidence="13 14">
    <name type="scientific">Candidatus Dojkabacteria bacterium</name>
    <dbReference type="NCBI Taxonomy" id="2099670"/>
    <lineage>
        <taxon>Bacteria</taxon>
        <taxon>Candidatus Dojkabacteria</taxon>
    </lineage>
</organism>
<dbReference type="Gene3D" id="3.40.50.620">
    <property type="entry name" value="HUPs"/>
    <property type="match status" value="1"/>
</dbReference>
<sequence length="592" mass="67967">MIEIKQQIEETLKGILLQRGIQRERVQVEIPTDSQHGDLTSNIAMQLSKDLKSNPMEIASEIVSSFPKDDNIAKIEVVKPGFINFFFSDKYLFTVLDRINNDENYFNLDILKGKKYIIEYTDPNPFKVFHIGHLYTNMVGESLACLVEALGASVVRANYQGDVGLHVAKTIWGLMEMLKNESRSFESLNNLSLEERMRYLGDAYMLGFKMYDDLKDEKIISQIKDINHFVFCMFIPCIEKREYKFDTVLVKEIYFKGREWSLEYFEKIYRRTGTKFDKYYFESKMGERGLEIVMDNIDGKGENLFTRSKGAIVYEGDESKGLHTRVFVNNEGLPTYEAKELALPFRKYEDTEFDKSITITADEQSSYFKVVFDALSQLDKELAKKSEHISHGMVKLPGARKMSSRKGQIIEGEWLLNETAEKVEQLMHSSGKWQRDQLAGLSESIAVGAIKYAFIRVGIGRDVIFDFEDSITFDGDTGPYLLYVYARCNSILKGADFKYSHQGHIEVNAYTKELVRVISRYKEYLVTASLNYSPSSLCAYLFELGQTFNTFYQNVRVLDSKDRDFLLSVVNATAQIVKHGLNALGIGVVDRM</sequence>
<dbReference type="InterPro" id="IPR035684">
    <property type="entry name" value="ArgRS_core"/>
</dbReference>
<dbReference type="PANTHER" id="PTHR11956:SF5">
    <property type="entry name" value="ARGININE--TRNA LIGASE, CYTOPLASMIC"/>
    <property type="match status" value="1"/>
</dbReference>
<dbReference type="SMART" id="SM01016">
    <property type="entry name" value="Arg_tRNA_synt_N"/>
    <property type="match status" value="1"/>
</dbReference>
<evidence type="ECO:0000256" key="6">
    <source>
        <dbReference type="ARBA" id="ARBA00022917"/>
    </source>
</evidence>
<dbReference type="InterPro" id="IPR014729">
    <property type="entry name" value="Rossmann-like_a/b/a_fold"/>
</dbReference>
<dbReference type="GO" id="GO:0005524">
    <property type="term" value="F:ATP binding"/>
    <property type="evidence" value="ECO:0007669"/>
    <property type="project" value="UniProtKB-KW"/>
</dbReference>
<comment type="similarity">
    <text evidence="1 10">Belongs to the class-I aminoacyl-tRNA synthetase family.</text>
</comment>
<evidence type="ECO:0000256" key="8">
    <source>
        <dbReference type="ARBA" id="ARBA00049339"/>
    </source>
</evidence>
<dbReference type="Pfam" id="PF05746">
    <property type="entry name" value="DALR_1"/>
    <property type="match status" value="1"/>
</dbReference>
<evidence type="ECO:0000256" key="2">
    <source>
        <dbReference type="ARBA" id="ARBA00012837"/>
    </source>
</evidence>
<evidence type="ECO:0000313" key="13">
    <source>
        <dbReference type="EMBL" id="NLZ24421.1"/>
    </source>
</evidence>
<gene>
    <name evidence="13" type="primary">argS</name>
    <name evidence="13" type="ORF">GX888_01565</name>
</gene>
<protein>
    <recommendedName>
        <fullName evidence="2 9">Arginine--tRNA ligase</fullName>
        <ecNumber evidence="2 9">6.1.1.19</ecNumber>
    </recommendedName>
</protein>
<dbReference type="SUPFAM" id="SSF55190">
    <property type="entry name" value="Arginyl-tRNA synthetase (ArgRS), N-terminal 'additional' domain"/>
    <property type="match status" value="1"/>
</dbReference>
<dbReference type="GO" id="GO:0005737">
    <property type="term" value="C:cytoplasm"/>
    <property type="evidence" value="ECO:0007669"/>
    <property type="project" value="UniProtKB-UniRule"/>
</dbReference>
<dbReference type="EC" id="6.1.1.19" evidence="2 9"/>
<dbReference type="GO" id="GO:0004814">
    <property type="term" value="F:arginine-tRNA ligase activity"/>
    <property type="evidence" value="ECO:0007669"/>
    <property type="project" value="UniProtKB-UniRule"/>
</dbReference>
<evidence type="ECO:0000259" key="12">
    <source>
        <dbReference type="SMART" id="SM01016"/>
    </source>
</evidence>
<keyword evidence="7 10" id="KW-0030">Aminoacyl-tRNA synthetase</keyword>
<dbReference type="InterPro" id="IPR009080">
    <property type="entry name" value="tRNAsynth_Ia_anticodon-bd"/>
</dbReference>
<dbReference type="SUPFAM" id="SSF47323">
    <property type="entry name" value="Anticodon-binding domain of a subclass of class I aminoacyl-tRNA synthetases"/>
    <property type="match status" value="1"/>
</dbReference>
<evidence type="ECO:0000313" key="14">
    <source>
        <dbReference type="Proteomes" id="UP000564033"/>
    </source>
</evidence>
<evidence type="ECO:0000256" key="3">
    <source>
        <dbReference type="ARBA" id="ARBA00022598"/>
    </source>
</evidence>
<proteinExistence type="inferred from homology"/>
<dbReference type="GO" id="GO:0006420">
    <property type="term" value="P:arginyl-tRNA aminoacylation"/>
    <property type="evidence" value="ECO:0007669"/>
    <property type="project" value="UniProtKB-UniRule"/>
</dbReference>
<dbReference type="PRINTS" id="PR01038">
    <property type="entry name" value="TRNASYNTHARG"/>
</dbReference>
<dbReference type="InterPro" id="IPR005148">
    <property type="entry name" value="Arg-tRNA-synth_N"/>
</dbReference>
<name>A0A847VD62_9BACT</name>
<dbReference type="InterPro" id="IPR036695">
    <property type="entry name" value="Arg-tRNA-synth_N_sf"/>
</dbReference>
<feature type="domain" description="DALR anticodon binding" evidence="11">
    <location>
        <begin position="481"/>
        <end position="592"/>
    </location>
</feature>
<feature type="domain" description="Arginyl tRNA synthetase N-terminal" evidence="12">
    <location>
        <begin position="2"/>
        <end position="87"/>
    </location>
</feature>
<dbReference type="PANTHER" id="PTHR11956">
    <property type="entry name" value="ARGINYL-TRNA SYNTHETASE"/>
    <property type="match status" value="1"/>
</dbReference>
<evidence type="ECO:0000256" key="5">
    <source>
        <dbReference type="ARBA" id="ARBA00022840"/>
    </source>
</evidence>
<dbReference type="Pfam" id="PF03485">
    <property type="entry name" value="Arg_tRNA_synt_N"/>
    <property type="match status" value="1"/>
</dbReference>
<dbReference type="NCBIfam" id="TIGR00456">
    <property type="entry name" value="argS"/>
    <property type="match status" value="1"/>
</dbReference>
<evidence type="ECO:0000256" key="10">
    <source>
        <dbReference type="RuleBase" id="RU363038"/>
    </source>
</evidence>
<keyword evidence="4 10" id="KW-0547">Nucleotide-binding</keyword>
<dbReference type="AlphaFoldDB" id="A0A847VD62"/>
<dbReference type="EMBL" id="JAAZIL010000042">
    <property type="protein sequence ID" value="NLZ24421.1"/>
    <property type="molecule type" value="Genomic_DNA"/>
</dbReference>
<keyword evidence="3 10" id="KW-0436">Ligase</keyword>
<evidence type="ECO:0000256" key="9">
    <source>
        <dbReference type="NCBIfam" id="TIGR00456"/>
    </source>
</evidence>
<dbReference type="Pfam" id="PF00750">
    <property type="entry name" value="tRNA-synt_1d"/>
    <property type="match status" value="1"/>
</dbReference>
<evidence type="ECO:0000256" key="4">
    <source>
        <dbReference type="ARBA" id="ARBA00022741"/>
    </source>
</evidence>
<comment type="caution">
    <text evidence="13">The sequence shown here is derived from an EMBL/GenBank/DDBJ whole genome shotgun (WGS) entry which is preliminary data.</text>
</comment>
<dbReference type="Proteomes" id="UP000564033">
    <property type="component" value="Unassembled WGS sequence"/>
</dbReference>
<dbReference type="InterPro" id="IPR001278">
    <property type="entry name" value="Arg-tRNA-ligase"/>
</dbReference>
<evidence type="ECO:0000259" key="11">
    <source>
        <dbReference type="SMART" id="SM00836"/>
    </source>
</evidence>
<reference evidence="13 14" key="1">
    <citation type="journal article" date="2020" name="Biotechnol. Biofuels">
        <title>New insights from the biogas microbiome by comprehensive genome-resolved metagenomics of nearly 1600 species originating from multiple anaerobic digesters.</title>
        <authorList>
            <person name="Campanaro S."/>
            <person name="Treu L."/>
            <person name="Rodriguez-R L.M."/>
            <person name="Kovalovszki A."/>
            <person name="Ziels R.M."/>
            <person name="Maus I."/>
            <person name="Zhu X."/>
            <person name="Kougias P.G."/>
            <person name="Basile A."/>
            <person name="Luo G."/>
            <person name="Schluter A."/>
            <person name="Konstantinidis K.T."/>
            <person name="Angelidaki I."/>
        </authorList>
    </citation>
    <scope>NUCLEOTIDE SEQUENCE [LARGE SCALE GENOMIC DNA]</scope>
    <source>
        <strain evidence="13">AS19jrsBPTG_9</strain>
    </source>
</reference>
<dbReference type="SUPFAM" id="SSF52374">
    <property type="entry name" value="Nucleotidylyl transferase"/>
    <property type="match status" value="1"/>
</dbReference>
<accession>A0A847VD62</accession>
<comment type="catalytic activity">
    <reaction evidence="8">
        <text>tRNA(Arg) + L-arginine + ATP = L-arginyl-tRNA(Arg) + AMP + diphosphate</text>
        <dbReference type="Rhea" id="RHEA:20301"/>
        <dbReference type="Rhea" id="RHEA-COMP:9658"/>
        <dbReference type="Rhea" id="RHEA-COMP:9673"/>
        <dbReference type="ChEBI" id="CHEBI:30616"/>
        <dbReference type="ChEBI" id="CHEBI:32682"/>
        <dbReference type="ChEBI" id="CHEBI:33019"/>
        <dbReference type="ChEBI" id="CHEBI:78442"/>
        <dbReference type="ChEBI" id="CHEBI:78513"/>
        <dbReference type="ChEBI" id="CHEBI:456215"/>
        <dbReference type="EC" id="6.1.1.19"/>
    </reaction>
</comment>
<evidence type="ECO:0000256" key="1">
    <source>
        <dbReference type="ARBA" id="ARBA00005594"/>
    </source>
</evidence>